<feature type="compositionally biased region" description="Basic and acidic residues" evidence="1">
    <location>
        <begin position="140"/>
        <end position="154"/>
    </location>
</feature>
<dbReference type="GeneID" id="37197720"/>
<dbReference type="VEuPathDB" id="FungiDB:BO97DRAFT_384555"/>
<protein>
    <submittedName>
        <fullName evidence="2">Uncharacterized protein</fullName>
    </submittedName>
</protein>
<feature type="compositionally biased region" description="Basic and acidic residues" evidence="1">
    <location>
        <begin position="110"/>
        <end position="125"/>
    </location>
</feature>
<evidence type="ECO:0000313" key="2">
    <source>
        <dbReference type="EMBL" id="RAL15419.1"/>
    </source>
</evidence>
<dbReference type="AlphaFoldDB" id="A0A395I6L5"/>
<evidence type="ECO:0000256" key="1">
    <source>
        <dbReference type="SAM" id="MobiDB-lite"/>
    </source>
</evidence>
<evidence type="ECO:0000313" key="3">
    <source>
        <dbReference type="Proteomes" id="UP000248961"/>
    </source>
</evidence>
<dbReference type="OrthoDB" id="410701at2759"/>
<dbReference type="RefSeq" id="XP_025554573.1">
    <property type="nucleotide sequence ID" value="XM_025693431.1"/>
</dbReference>
<proteinExistence type="predicted"/>
<feature type="region of interest" description="Disordered" evidence="1">
    <location>
        <begin position="109"/>
        <end position="211"/>
    </location>
</feature>
<accession>A0A395I6L5</accession>
<dbReference type="Proteomes" id="UP000248961">
    <property type="component" value="Unassembled WGS sequence"/>
</dbReference>
<keyword evidence="3" id="KW-1185">Reference proteome</keyword>
<dbReference type="EMBL" id="KZ824271">
    <property type="protein sequence ID" value="RAL15419.1"/>
    <property type="molecule type" value="Genomic_DNA"/>
</dbReference>
<gene>
    <name evidence="2" type="ORF">BO97DRAFT_384555</name>
</gene>
<organism evidence="2 3">
    <name type="scientific">Aspergillus homomorphus (strain CBS 101889)</name>
    <dbReference type="NCBI Taxonomy" id="1450537"/>
    <lineage>
        <taxon>Eukaryota</taxon>
        <taxon>Fungi</taxon>
        <taxon>Dikarya</taxon>
        <taxon>Ascomycota</taxon>
        <taxon>Pezizomycotina</taxon>
        <taxon>Eurotiomycetes</taxon>
        <taxon>Eurotiomycetidae</taxon>
        <taxon>Eurotiales</taxon>
        <taxon>Aspergillaceae</taxon>
        <taxon>Aspergillus</taxon>
        <taxon>Aspergillus subgen. Circumdati</taxon>
    </lineage>
</organism>
<sequence length="1164" mass="132394">MSSVVKYVSSCSRATSLRAAQLFNSRPWPKVPYYNGGFFFSPCPTLTLTSSTLRLGSSIRSIRTASRLESAHYGPDHGDQYESVHQSSHDPASPEFWRLLRLQSPFNRSFVERNPDPEEQKKEPTEPEVSSAATGGVSSIRKEEKFVYEERGYDQDVDDTSNHPKTNSALQSSPIPYSRRLVKRRQPVINERIDPRRRPKNSHAKNKNPELTPNEYLLLVLQRAHPRHGTKSHNWACIEGNEDFLITVSQEAIDHYKHFHRPSLQEIVADYIQQVDSHLDSVDVPLLDPNLDDESRSRYSGRLTQLTKGLEDIFCEENVDLLASRGYTVADVVTWAWVLKSTTPYEACLRILSLEIEQSGALNRPSKKVPPFIPLLLLRQGLDLKTFRLLLVYSLDHMTGQSFRVPDTTTQDPATQTAFNEKGSFNPVDQLIDPNTCATLVVRLLHHARELWPQAQLSIAQGWAFYMNALNTGGRVCNGEIKGIHQLLADKCNTLLRALSLPCRRDPFHSASIQQRSQFELLRAMARHQPVLPVTERGYQSLVTVQLAHKKTDAERQSAELKAPSWPPWKEDKIGYDVDRGVEGMKSRAMRVLAQKVEVGYSSSAWENMSRILAGWDTDGSPTIQTRSLALSRPEILRHVSMHSDHYKLWEARIRATRTVREAWACFLAYHNRMLPVHGAIYAAMGEKLIYSKTSKSRHSTALPGDGREVFPEPSSARDWIYVPSEPPDLHGFLHLMLSKGIRPRGRFLAALLQHAPSYESGLGYLCCSTLTDEQLGALCTVWGRNSPPSWLKPALNELPGYIMSAFVAFLCKYCGSHLTLSKVETLSNDLFPIKFGPRTYHVQTLFSHAKEMLANPRFRYYWALPHAMKLLRTRDSPDPKAWVHVLSAVLDHPVYTVPGKAQPLVAWYEVQALTTWMEQCQIDTGLDGFRVLCNGFSRVMNMKMRSSDSAGMSVAVVRFMAQRRFLPFFDRVPQEFEGVKHNALDFLKRRFDMCVLGDPVTSDFYEHNSSSIQGATDSRVVLPPMVLVPSPADLHAFVRVLGFARDMDGLSSLLRWIKKHEFPLKEKYDEHLNGGRMMRRVVVAFRVMLERRWNGQTPWIRGDLNWDPYGQEYDEPDEMDYTSPRLQEAYDIVSSSQVLGPWPSISEARHYCFAHPGQTKGQH</sequence>
<feature type="compositionally biased region" description="Polar residues" evidence="1">
    <location>
        <begin position="163"/>
        <end position="175"/>
    </location>
</feature>
<feature type="compositionally biased region" description="Basic residues" evidence="1">
    <location>
        <begin position="197"/>
        <end position="206"/>
    </location>
</feature>
<reference evidence="2 3" key="1">
    <citation type="submission" date="2018-02" db="EMBL/GenBank/DDBJ databases">
        <title>The genomes of Aspergillus section Nigri reveals drivers in fungal speciation.</title>
        <authorList>
            <consortium name="DOE Joint Genome Institute"/>
            <person name="Vesth T.C."/>
            <person name="Nybo J."/>
            <person name="Theobald S."/>
            <person name="Brandl J."/>
            <person name="Frisvad J.C."/>
            <person name="Nielsen K.F."/>
            <person name="Lyhne E.K."/>
            <person name="Kogle M.E."/>
            <person name="Kuo A."/>
            <person name="Riley R."/>
            <person name="Clum A."/>
            <person name="Nolan M."/>
            <person name="Lipzen A."/>
            <person name="Salamov A."/>
            <person name="Henrissat B."/>
            <person name="Wiebenga A."/>
            <person name="De vries R.P."/>
            <person name="Grigoriev I.V."/>
            <person name="Mortensen U.H."/>
            <person name="Andersen M.R."/>
            <person name="Baker S.E."/>
        </authorList>
    </citation>
    <scope>NUCLEOTIDE SEQUENCE [LARGE SCALE GENOMIC DNA]</scope>
    <source>
        <strain evidence="2 3">CBS 101889</strain>
    </source>
</reference>
<dbReference type="STRING" id="1450537.A0A395I6L5"/>
<name>A0A395I6L5_ASPHC</name>